<dbReference type="EMBL" id="JAVDUU010000004">
    <property type="protein sequence ID" value="MDR6944460.1"/>
    <property type="molecule type" value="Genomic_DNA"/>
</dbReference>
<accession>A0ABU1THZ5</accession>
<dbReference type="RefSeq" id="WP_310100547.1">
    <property type="nucleotide sequence ID" value="NZ_JAVDUU010000004.1"/>
</dbReference>
<reference evidence="2 3" key="1">
    <citation type="submission" date="2023-07" db="EMBL/GenBank/DDBJ databases">
        <title>Sorghum-associated microbial communities from plants grown in Nebraska, USA.</title>
        <authorList>
            <person name="Schachtman D."/>
        </authorList>
    </citation>
    <scope>NUCLEOTIDE SEQUENCE [LARGE SCALE GENOMIC DNA]</scope>
    <source>
        <strain evidence="2 3">3262</strain>
    </source>
</reference>
<keyword evidence="1" id="KW-1133">Transmembrane helix</keyword>
<feature type="transmembrane region" description="Helical" evidence="1">
    <location>
        <begin position="17"/>
        <end position="38"/>
    </location>
</feature>
<gene>
    <name evidence="2" type="ORF">J2W55_004320</name>
</gene>
<proteinExistence type="predicted"/>
<comment type="caution">
    <text evidence="2">The sequence shown here is derived from an EMBL/GenBank/DDBJ whole genome shotgun (WGS) entry which is preliminary data.</text>
</comment>
<organism evidence="2 3">
    <name type="scientific">Mucilaginibacter pocheonensis</name>
    <dbReference type="NCBI Taxonomy" id="398050"/>
    <lineage>
        <taxon>Bacteria</taxon>
        <taxon>Pseudomonadati</taxon>
        <taxon>Bacteroidota</taxon>
        <taxon>Sphingobacteriia</taxon>
        <taxon>Sphingobacteriales</taxon>
        <taxon>Sphingobacteriaceae</taxon>
        <taxon>Mucilaginibacter</taxon>
    </lineage>
</organism>
<feature type="transmembrane region" description="Helical" evidence="1">
    <location>
        <begin position="127"/>
        <end position="145"/>
    </location>
</feature>
<evidence type="ECO:0000313" key="2">
    <source>
        <dbReference type="EMBL" id="MDR6944460.1"/>
    </source>
</evidence>
<keyword evidence="1" id="KW-0472">Membrane</keyword>
<sequence length="334" mass="37406">MEDGPCYRNQISNTEKIIAGFILCFFILSTLTLIIAFWPDRLPSSGKIARYEFKLFNMTLLDSACINQTNAGKAIYKQPADTTKRVTADTLKKDTSKKAIQKSDKTNATVSRQGCIRQVNIRDTIQFNTIMFLLVAAAGFLGNMVHISTSFTTFVGAGQFKRSWLLWYCVKPFTAAALALIVYFAFRAGFLNSNDPGNTLNIYGIMTISALAGLFTDIATQKLKEVFEVIFRPNEPRPDSLKDEKICFVDTNPETLNIIQSNDIVITGENLDKKKWTIKINDIKVNDEIIVVTAKLIHFTYTLTEADRAKGKVILTVASGIDKPEYTYQWDLAG</sequence>
<feature type="transmembrane region" description="Helical" evidence="1">
    <location>
        <begin position="165"/>
        <end position="186"/>
    </location>
</feature>
<evidence type="ECO:0000313" key="3">
    <source>
        <dbReference type="Proteomes" id="UP001247620"/>
    </source>
</evidence>
<keyword evidence="1" id="KW-0812">Transmembrane</keyword>
<name>A0ABU1THZ5_9SPHI</name>
<keyword evidence="3" id="KW-1185">Reference proteome</keyword>
<dbReference type="Proteomes" id="UP001247620">
    <property type="component" value="Unassembled WGS sequence"/>
</dbReference>
<feature type="transmembrane region" description="Helical" evidence="1">
    <location>
        <begin position="198"/>
        <end position="215"/>
    </location>
</feature>
<evidence type="ECO:0000256" key="1">
    <source>
        <dbReference type="SAM" id="Phobius"/>
    </source>
</evidence>
<evidence type="ECO:0008006" key="4">
    <source>
        <dbReference type="Google" id="ProtNLM"/>
    </source>
</evidence>
<protein>
    <recommendedName>
        <fullName evidence="4">IPT/TIG domain-containing protein</fullName>
    </recommendedName>
</protein>